<reference evidence="2" key="1">
    <citation type="submission" date="2019-07" db="EMBL/GenBank/DDBJ databases">
        <authorList>
            <person name="Dittberner H."/>
        </authorList>
    </citation>
    <scope>NUCLEOTIDE SEQUENCE [LARGE SCALE GENOMIC DNA]</scope>
</reference>
<protein>
    <submittedName>
        <fullName evidence="2">Uncharacterized protein</fullName>
    </submittedName>
</protein>
<accession>A0A565BAU2</accession>
<keyword evidence="3" id="KW-1185">Reference proteome</keyword>
<sequence>MAANAKRRVLMAIKPGPGKNFHSQCVDEESSLDLLSSGATRSASSGALTTTEPPYPPDPSPDTSPLKISFPEVAPSPLPQGGTTNGSEAPLSGGIIGVAPSPFPQGGITNGSEAPLSGGIIGVATSPISGGIIEFALSPISEGGTTNGTEAPLIGGIIGIAPAPEGGEAPATNDSGAPIVIIVPPAPETEVPLTTNNFETELIINAKGSENGNHDGIGSDEEPREKLNI</sequence>
<evidence type="ECO:0000313" key="2">
    <source>
        <dbReference type="EMBL" id="VVA98749.1"/>
    </source>
</evidence>
<evidence type="ECO:0000313" key="3">
    <source>
        <dbReference type="Proteomes" id="UP000489600"/>
    </source>
</evidence>
<gene>
    <name evidence="2" type="ORF">ANE_LOCUS9194</name>
</gene>
<feature type="region of interest" description="Disordered" evidence="1">
    <location>
        <begin position="1"/>
        <end position="111"/>
    </location>
</feature>
<dbReference type="Proteomes" id="UP000489600">
    <property type="component" value="Unassembled WGS sequence"/>
</dbReference>
<evidence type="ECO:0000256" key="1">
    <source>
        <dbReference type="SAM" id="MobiDB-lite"/>
    </source>
</evidence>
<organism evidence="2 3">
    <name type="scientific">Arabis nemorensis</name>
    <dbReference type="NCBI Taxonomy" id="586526"/>
    <lineage>
        <taxon>Eukaryota</taxon>
        <taxon>Viridiplantae</taxon>
        <taxon>Streptophyta</taxon>
        <taxon>Embryophyta</taxon>
        <taxon>Tracheophyta</taxon>
        <taxon>Spermatophyta</taxon>
        <taxon>Magnoliopsida</taxon>
        <taxon>eudicotyledons</taxon>
        <taxon>Gunneridae</taxon>
        <taxon>Pentapetalae</taxon>
        <taxon>rosids</taxon>
        <taxon>malvids</taxon>
        <taxon>Brassicales</taxon>
        <taxon>Brassicaceae</taxon>
        <taxon>Arabideae</taxon>
        <taxon>Arabis</taxon>
    </lineage>
</organism>
<feature type="region of interest" description="Disordered" evidence="1">
    <location>
        <begin position="206"/>
        <end position="229"/>
    </location>
</feature>
<feature type="compositionally biased region" description="Pro residues" evidence="1">
    <location>
        <begin position="53"/>
        <end position="62"/>
    </location>
</feature>
<dbReference type="AlphaFoldDB" id="A0A565BAU2"/>
<dbReference type="OrthoDB" id="1105567at2759"/>
<comment type="caution">
    <text evidence="2">The sequence shown here is derived from an EMBL/GenBank/DDBJ whole genome shotgun (WGS) entry which is preliminary data.</text>
</comment>
<proteinExistence type="predicted"/>
<dbReference type="EMBL" id="CABITT030000003">
    <property type="protein sequence ID" value="VVA98749.1"/>
    <property type="molecule type" value="Genomic_DNA"/>
</dbReference>
<feature type="compositionally biased region" description="Low complexity" evidence="1">
    <location>
        <begin position="32"/>
        <end position="52"/>
    </location>
</feature>
<name>A0A565BAU2_9BRAS</name>